<protein>
    <submittedName>
        <fullName evidence="1">Uncharacterized protein</fullName>
    </submittedName>
</protein>
<evidence type="ECO:0000313" key="2">
    <source>
        <dbReference type="Proteomes" id="UP001304813"/>
    </source>
</evidence>
<dbReference type="Proteomes" id="UP001304813">
    <property type="component" value="Segment"/>
</dbReference>
<proteinExistence type="predicted"/>
<keyword evidence="2" id="KW-1185">Reference proteome</keyword>
<organism evidence="1 2">
    <name type="scientific">Yersinia phage vB_Yru_GN1</name>
    <dbReference type="NCBI Taxonomy" id="3074381"/>
    <lineage>
        <taxon>Viruses</taxon>
        <taxon>Duplodnaviria</taxon>
        <taxon>Heunggongvirae</taxon>
        <taxon>Uroviricota</taxon>
        <taxon>Caudoviricetes</taxon>
        <taxon>Caudoviricetes incertae sedis</taxon>
        <taxon>Sepahanvirus</taxon>
        <taxon>Sepahanvirus vB-Yru-GN1</taxon>
    </lineage>
</organism>
<accession>A0AA86JHP1</accession>
<name>A0AA86JHP1_9CAUD</name>
<evidence type="ECO:0000313" key="1">
    <source>
        <dbReference type="EMBL" id="BES79865.1"/>
    </source>
</evidence>
<sequence length="62" mass="6755">MVSFTIRKNGTPLPGCTFSGPSTGLHSAINEFDKRFRHLDTGTLELVSSDGKSKMVILSKDK</sequence>
<dbReference type="EMBL" id="LC779065">
    <property type="protein sequence ID" value="BES79865.1"/>
    <property type="molecule type" value="Genomic_DNA"/>
</dbReference>
<reference evidence="1 2" key="1">
    <citation type="submission" date="2023-09" db="EMBL/GenBank/DDBJ databases">
        <title>Analysis of phage genome (vB_Yru_GN1) of the bacterium (Yersinia ruckeri).</title>
        <authorList>
            <person name="Ganjoor M.S."/>
            <person name="Bouzari M."/>
            <person name="Soleimani-Delfan A."/>
        </authorList>
    </citation>
    <scope>NUCLEOTIDE SEQUENCE [LARGE SCALE GENOMIC DNA]</scope>
    <source>
        <strain evidence="2">vB_Yru_GN1</strain>
    </source>
</reference>